<dbReference type="PANTHER" id="PTHR43434:SF1">
    <property type="entry name" value="PHOSPHOGLYCOLATE PHOSPHATASE"/>
    <property type="match status" value="1"/>
</dbReference>
<dbReference type="InterPro" id="IPR023198">
    <property type="entry name" value="PGP-like_dom2"/>
</dbReference>
<dbReference type="OrthoDB" id="9781769at2"/>
<dbReference type="GO" id="GO:0006281">
    <property type="term" value="P:DNA repair"/>
    <property type="evidence" value="ECO:0007669"/>
    <property type="project" value="TreeGrafter"/>
</dbReference>
<evidence type="ECO:0000313" key="2">
    <source>
        <dbReference type="Proteomes" id="UP000184536"/>
    </source>
</evidence>
<dbReference type="PANTHER" id="PTHR43434">
    <property type="entry name" value="PHOSPHOGLYCOLATE PHOSPHATASE"/>
    <property type="match status" value="1"/>
</dbReference>
<gene>
    <name evidence="1" type="ORF">SAMN02745975_01859</name>
</gene>
<proteinExistence type="predicted"/>
<dbReference type="STRING" id="1121919.SAMN02745975_01859"/>
<dbReference type="InterPro" id="IPR050155">
    <property type="entry name" value="HAD-like_hydrolase_sf"/>
</dbReference>
<dbReference type="Gene3D" id="3.40.50.1000">
    <property type="entry name" value="HAD superfamily/HAD-like"/>
    <property type="match status" value="1"/>
</dbReference>
<dbReference type="Pfam" id="PF13242">
    <property type="entry name" value="Hydrolase_like"/>
    <property type="match status" value="1"/>
</dbReference>
<keyword evidence="2" id="KW-1185">Reference proteome</keyword>
<reference evidence="2" key="1">
    <citation type="submission" date="2016-11" db="EMBL/GenBank/DDBJ databases">
        <authorList>
            <person name="Varghese N."/>
            <person name="Submissions S."/>
        </authorList>
    </citation>
    <scope>NUCLEOTIDE SEQUENCE [LARGE SCALE GENOMIC DNA]</scope>
    <source>
        <strain evidence="2">DSM 17957</strain>
    </source>
</reference>
<accession>A0A1M6IHD4</accession>
<dbReference type="InterPro" id="IPR036412">
    <property type="entry name" value="HAD-like_sf"/>
</dbReference>
<dbReference type="InterPro" id="IPR023214">
    <property type="entry name" value="HAD_sf"/>
</dbReference>
<evidence type="ECO:0000313" key="1">
    <source>
        <dbReference type="EMBL" id="SHJ33872.1"/>
    </source>
</evidence>
<dbReference type="SUPFAM" id="SSF56784">
    <property type="entry name" value="HAD-like"/>
    <property type="match status" value="1"/>
</dbReference>
<name>A0A1M6IHD4_9FIRM</name>
<dbReference type="GO" id="GO:0008967">
    <property type="term" value="F:phosphoglycolate phosphatase activity"/>
    <property type="evidence" value="ECO:0007669"/>
    <property type="project" value="TreeGrafter"/>
</dbReference>
<sequence length="234" mass="26158">MQREVFVLQNTLLIWDIDGTLIHSNGCGRRAMDRAFFQLFGIKDGFQDIEMSGRLDAWIVRDALSLHHIRGFDLDLFFDTYCKILAEEMSSINAAVSIGGINDFFQQSKAFSHVYHALGTGNIERGARIKLAPQGLNPYLPVGGFGDAALERWQIIEQAIDRSKDYYKVSFQTENIYVIGDTPLDIGCGKAIGVKTIAVATGSHDIEELRKHEPDYLFANLGSQSGFLHILEAR</sequence>
<dbReference type="Gene3D" id="1.10.150.240">
    <property type="entry name" value="Putative phosphatase, domain 2"/>
    <property type="match status" value="1"/>
</dbReference>
<dbReference type="Proteomes" id="UP000184536">
    <property type="component" value="Unassembled WGS sequence"/>
</dbReference>
<dbReference type="AlphaFoldDB" id="A0A1M6IHD4"/>
<organism evidence="1 2">
    <name type="scientific">Geosporobacter subterraneus DSM 17957</name>
    <dbReference type="NCBI Taxonomy" id="1121919"/>
    <lineage>
        <taxon>Bacteria</taxon>
        <taxon>Bacillati</taxon>
        <taxon>Bacillota</taxon>
        <taxon>Clostridia</taxon>
        <taxon>Peptostreptococcales</taxon>
        <taxon>Thermotaleaceae</taxon>
        <taxon>Geosporobacter</taxon>
    </lineage>
</organism>
<protein>
    <submittedName>
        <fullName evidence="1">Phosphoglycolate phosphatase, HAD superfamily</fullName>
    </submittedName>
</protein>
<dbReference type="EMBL" id="FQZV01000021">
    <property type="protein sequence ID" value="SHJ33872.1"/>
    <property type="molecule type" value="Genomic_DNA"/>
</dbReference>